<organism evidence="3 4">
    <name type="scientific">Oribacterium sinus</name>
    <dbReference type="NCBI Taxonomy" id="237576"/>
    <lineage>
        <taxon>Bacteria</taxon>
        <taxon>Bacillati</taxon>
        <taxon>Bacillota</taxon>
        <taxon>Clostridia</taxon>
        <taxon>Lachnospirales</taxon>
        <taxon>Lachnospiraceae</taxon>
        <taxon>Oribacterium</taxon>
    </lineage>
</organism>
<dbReference type="PANTHER" id="PTHR42867">
    <property type="entry name" value="MEMBRANE PROTEIN-RELATED"/>
    <property type="match status" value="1"/>
</dbReference>
<feature type="transmembrane region" description="Helical" evidence="2">
    <location>
        <begin position="109"/>
        <end position="134"/>
    </location>
</feature>
<gene>
    <name evidence="3" type="ORF">HNQ46_001275</name>
</gene>
<keyword evidence="2" id="KW-0812">Transmembrane</keyword>
<dbReference type="Proteomes" id="UP000522163">
    <property type="component" value="Unassembled WGS sequence"/>
</dbReference>
<dbReference type="AlphaFoldDB" id="A0A7W9W298"/>
<comment type="caution">
    <text evidence="3">The sequence shown here is derived from an EMBL/GenBank/DDBJ whole genome shotgun (WGS) entry which is preliminary data.</text>
</comment>
<evidence type="ECO:0000256" key="2">
    <source>
        <dbReference type="SAM" id="Phobius"/>
    </source>
</evidence>
<evidence type="ECO:0000313" key="4">
    <source>
        <dbReference type="Proteomes" id="UP000522163"/>
    </source>
</evidence>
<dbReference type="GeneID" id="85014818"/>
<feature type="transmembrane region" description="Helical" evidence="2">
    <location>
        <begin position="146"/>
        <end position="165"/>
    </location>
</feature>
<proteinExistence type="predicted"/>
<dbReference type="EMBL" id="JACHHH010000005">
    <property type="protein sequence ID" value="MBB6041298.1"/>
    <property type="molecule type" value="Genomic_DNA"/>
</dbReference>
<protein>
    <submittedName>
        <fullName evidence="3">Uncharacterized protein YqhQ</fullName>
    </submittedName>
</protein>
<name>A0A7W9W298_9FIRM</name>
<feature type="region of interest" description="Disordered" evidence="1">
    <location>
        <begin position="320"/>
        <end position="376"/>
    </location>
</feature>
<keyword evidence="2" id="KW-1133">Transmembrane helix</keyword>
<dbReference type="Pfam" id="PF07136">
    <property type="entry name" value="DUF1385"/>
    <property type="match status" value="1"/>
</dbReference>
<dbReference type="PANTHER" id="PTHR42867:SF1">
    <property type="entry name" value="MEMBRANE PROTEIN-RELATED"/>
    <property type="match status" value="1"/>
</dbReference>
<keyword evidence="2" id="KW-0472">Membrane</keyword>
<dbReference type="InterPro" id="IPR010787">
    <property type="entry name" value="DUF1385"/>
</dbReference>
<reference evidence="3 4" key="1">
    <citation type="submission" date="2020-08" db="EMBL/GenBank/DDBJ databases">
        <title>Genomic Encyclopedia of Type Strains, Phase IV (KMG-IV): sequencing the most valuable type-strain genomes for metagenomic binning, comparative biology and taxonomic classification.</title>
        <authorList>
            <person name="Goeker M."/>
        </authorList>
    </citation>
    <scope>NUCLEOTIDE SEQUENCE [LARGE SCALE GENOMIC DNA]</scope>
    <source>
        <strain evidence="3 4">DSM 17245</strain>
    </source>
</reference>
<feature type="transmembrane region" description="Helical" evidence="2">
    <location>
        <begin position="214"/>
        <end position="232"/>
    </location>
</feature>
<sequence length="376" mass="42058">MEKQVYSGIGGQAVIEGIMMKNKEDYSVAVRKPDGSIDVIQGEYLSLTDKYPFFRLPFLRGILSFYDSMALGMKCLSHSASFYEDDEGSEPGKLEQFLDKLFGEKVEQVLSALVMVFSFAMALFIFVALPTILLSFVKKFLPIESALAFLEGLLRILIFVLYIKLISRAKDIRRTFEYHGAEHKCINCVEHGLDLTVDNVMASSKEHKRCGTSFIVYVMMISIFLFMFLHFDSLYLKILSRLLLIPVIAGISYEVLRLVGMVDNPLTRLLFIPGMWMQGLTTKEPERDEVEVAIAAVERVFDWRAFQKKAFPEKAVSEQMSSGNTISEQSVSESSISEQAVSGNVNSEQTASKPASGNAVSENMISEQAVSEEGEA</sequence>
<dbReference type="RefSeq" id="WP_183683902.1">
    <property type="nucleotide sequence ID" value="NZ_JACHHH010000005.1"/>
</dbReference>
<evidence type="ECO:0000256" key="1">
    <source>
        <dbReference type="SAM" id="MobiDB-lite"/>
    </source>
</evidence>
<feature type="compositionally biased region" description="Low complexity" evidence="1">
    <location>
        <begin position="326"/>
        <end position="342"/>
    </location>
</feature>
<feature type="compositionally biased region" description="Polar residues" evidence="1">
    <location>
        <begin position="343"/>
        <end position="369"/>
    </location>
</feature>
<evidence type="ECO:0000313" key="3">
    <source>
        <dbReference type="EMBL" id="MBB6041298.1"/>
    </source>
</evidence>
<accession>A0A7W9W298</accession>